<dbReference type="InterPro" id="IPR013429">
    <property type="entry name" value="Regulatory_FmdB_Zinc_ribbon"/>
</dbReference>
<evidence type="ECO:0000313" key="3">
    <source>
        <dbReference type="Proteomes" id="UP000425960"/>
    </source>
</evidence>
<dbReference type="EMBL" id="AP021876">
    <property type="protein sequence ID" value="BBO80030.1"/>
    <property type="molecule type" value="Genomic_DNA"/>
</dbReference>
<name>A0A5K7ZNA1_9BACT</name>
<dbReference type="KEGG" id="dov:DSCO28_05960"/>
<dbReference type="AlphaFoldDB" id="A0A5K7ZNA1"/>
<dbReference type="NCBIfam" id="TIGR02605">
    <property type="entry name" value="CxxC_CxxC_SSSS"/>
    <property type="match status" value="1"/>
</dbReference>
<dbReference type="SMART" id="SM00834">
    <property type="entry name" value="CxxC_CXXC_SSSS"/>
    <property type="match status" value="1"/>
</dbReference>
<protein>
    <recommendedName>
        <fullName evidence="1">Putative regulatory protein FmdB zinc ribbon domain-containing protein</fullName>
    </recommendedName>
</protein>
<gene>
    <name evidence="2" type="ORF">DSCO28_05960</name>
</gene>
<feature type="domain" description="Putative regulatory protein FmdB zinc ribbon" evidence="1">
    <location>
        <begin position="1"/>
        <end position="42"/>
    </location>
</feature>
<evidence type="ECO:0000259" key="1">
    <source>
        <dbReference type="SMART" id="SM00834"/>
    </source>
</evidence>
<evidence type="ECO:0000313" key="2">
    <source>
        <dbReference type="EMBL" id="BBO80030.1"/>
    </source>
</evidence>
<dbReference type="RefSeq" id="WP_155321087.1">
    <property type="nucleotide sequence ID" value="NZ_AP021876.1"/>
</dbReference>
<dbReference type="Proteomes" id="UP000425960">
    <property type="component" value="Chromosome"/>
</dbReference>
<dbReference type="Pfam" id="PF09723">
    <property type="entry name" value="Zn_ribbon_8"/>
    <property type="match status" value="1"/>
</dbReference>
<accession>A0A5K7ZNA1</accession>
<reference evidence="2 3" key="1">
    <citation type="submission" date="2019-11" db="EMBL/GenBank/DDBJ databases">
        <title>Comparative genomics of hydrocarbon-degrading Desulfosarcina strains.</title>
        <authorList>
            <person name="Watanabe M."/>
            <person name="Kojima H."/>
            <person name="Fukui M."/>
        </authorList>
    </citation>
    <scope>NUCLEOTIDE SEQUENCE [LARGE SCALE GENOMIC DNA]</scope>
    <source>
        <strain evidence="2 3">28bB2T</strain>
    </source>
</reference>
<proteinExistence type="predicted"/>
<sequence>MPIFEYQCKACCHQFEQLVFSSDEEMPVCPVCQCADVQKLMSAGSVRPNGIPTGSGGFAPPACKPSAGG</sequence>
<organism evidence="2 3">
    <name type="scientific">Desulfosarcina ovata subsp. sediminis</name>
    <dbReference type="NCBI Taxonomy" id="885957"/>
    <lineage>
        <taxon>Bacteria</taxon>
        <taxon>Pseudomonadati</taxon>
        <taxon>Thermodesulfobacteriota</taxon>
        <taxon>Desulfobacteria</taxon>
        <taxon>Desulfobacterales</taxon>
        <taxon>Desulfosarcinaceae</taxon>
        <taxon>Desulfosarcina</taxon>
    </lineage>
</organism>